<evidence type="ECO:0000313" key="1">
    <source>
        <dbReference type="EMBL" id="CAH0366433.1"/>
    </source>
</evidence>
<proteinExistence type="predicted"/>
<accession>A0A8J2S7S3</accession>
<dbReference type="SUPFAM" id="SSF52058">
    <property type="entry name" value="L domain-like"/>
    <property type="match status" value="1"/>
</dbReference>
<sequence length="297" mass="33281">MESLPDDLWRIIFAFAGPAAGARHLAARARTLDEFVEYRLASEPDVAHYYDSTTVENGVANTRAHVKLVHALRTVSTQWRNLITYGSTRQLALRADDCVDLPPDFATRFDGCEAFTIDGDGDDYTRRAGSGALPAALTHFRKLRSLSMRCMTIQSLPQWFGALPLVELYIDYGMFKGPTVYKPGQKILSIDVVLDLNWTGIETLPLSLQTMTTLRILDLSATRLGADVEGAPIRAADIARRDAILRPLSLAIPDLRFSLHSCEAGFTFQQGARMHWWHARCGHDWWEDVFFSPPPED</sequence>
<name>A0A8J2S7S3_9STRA</name>
<dbReference type="Proteomes" id="UP000789595">
    <property type="component" value="Unassembled WGS sequence"/>
</dbReference>
<gene>
    <name evidence="1" type="ORF">PECAL_1P29250</name>
</gene>
<evidence type="ECO:0000313" key="2">
    <source>
        <dbReference type="Proteomes" id="UP000789595"/>
    </source>
</evidence>
<organism evidence="1 2">
    <name type="scientific">Pelagomonas calceolata</name>
    <dbReference type="NCBI Taxonomy" id="35677"/>
    <lineage>
        <taxon>Eukaryota</taxon>
        <taxon>Sar</taxon>
        <taxon>Stramenopiles</taxon>
        <taxon>Ochrophyta</taxon>
        <taxon>Pelagophyceae</taxon>
        <taxon>Pelagomonadales</taxon>
        <taxon>Pelagomonadaceae</taxon>
        <taxon>Pelagomonas</taxon>
    </lineage>
</organism>
<dbReference type="AlphaFoldDB" id="A0A8J2S7S3"/>
<dbReference type="InterPro" id="IPR032675">
    <property type="entry name" value="LRR_dom_sf"/>
</dbReference>
<comment type="caution">
    <text evidence="1">The sequence shown here is derived from an EMBL/GenBank/DDBJ whole genome shotgun (WGS) entry which is preliminary data.</text>
</comment>
<protein>
    <submittedName>
        <fullName evidence="1">Uncharacterized protein</fullName>
    </submittedName>
</protein>
<dbReference type="EMBL" id="CAKKNE010000001">
    <property type="protein sequence ID" value="CAH0366433.1"/>
    <property type="molecule type" value="Genomic_DNA"/>
</dbReference>
<dbReference type="Gene3D" id="3.80.10.10">
    <property type="entry name" value="Ribonuclease Inhibitor"/>
    <property type="match status" value="1"/>
</dbReference>
<reference evidence="1" key="1">
    <citation type="submission" date="2021-11" db="EMBL/GenBank/DDBJ databases">
        <authorList>
            <consortium name="Genoscope - CEA"/>
            <person name="William W."/>
        </authorList>
    </citation>
    <scope>NUCLEOTIDE SEQUENCE</scope>
</reference>
<keyword evidence="2" id="KW-1185">Reference proteome</keyword>